<sequence length="158" mass="17560">MEMFPVHPTSPTFTPTLIRRLPWLISQSSSSDASGFVMKEEQIHVPYPSSGDIASTSSTFPLCFALGFLFPLWVPLMYHLRSEPPDCCATGQHCAGPSKRYARDPMTTEAATAGVIALRLQIARGPRILWLLLVYLGVWKALWSFPGCDMRPLWFGGT</sequence>
<proteinExistence type="predicted"/>
<organism evidence="1 2">
    <name type="scientific">Populus alba</name>
    <name type="common">White poplar</name>
    <dbReference type="NCBI Taxonomy" id="43335"/>
    <lineage>
        <taxon>Eukaryota</taxon>
        <taxon>Viridiplantae</taxon>
        <taxon>Streptophyta</taxon>
        <taxon>Embryophyta</taxon>
        <taxon>Tracheophyta</taxon>
        <taxon>Spermatophyta</taxon>
        <taxon>Magnoliopsida</taxon>
        <taxon>eudicotyledons</taxon>
        <taxon>Gunneridae</taxon>
        <taxon>Pentapetalae</taxon>
        <taxon>rosids</taxon>
        <taxon>fabids</taxon>
        <taxon>Malpighiales</taxon>
        <taxon>Salicaceae</taxon>
        <taxon>Saliceae</taxon>
        <taxon>Populus</taxon>
    </lineage>
</organism>
<dbReference type="EMBL" id="RCHU02000010">
    <property type="protein sequence ID" value="KAL3577710.1"/>
    <property type="molecule type" value="Genomic_DNA"/>
</dbReference>
<accession>A0ACC4BGP6</accession>
<dbReference type="Proteomes" id="UP000309997">
    <property type="component" value="Unassembled WGS sequence"/>
</dbReference>
<keyword evidence="2" id="KW-1185">Reference proteome</keyword>
<reference evidence="1 2" key="1">
    <citation type="journal article" date="2024" name="Plant Biotechnol. J.">
        <title>Genome and CRISPR/Cas9 system of a widespread forest tree (Populus alba) in the world.</title>
        <authorList>
            <person name="Liu Y.J."/>
            <person name="Jiang P.F."/>
            <person name="Han X.M."/>
            <person name="Li X.Y."/>
            <person name="Wang H.M."/>
            <person name="Wang Y.J."/>
            <person name="Wang X.X."/>
            <person name="Zeng Q.Y."/>
        </authorList>
    </citation>
    <scope>NUCLEOTIDE SEQUENCE [LARGE SCALE GENOMIC DNA]</scope>
    <source>
        <strain evidence="2">cv. PAL-ZL1</strain>
    </source>
</reference>
<evidence type="ECO:0000313" key="2">
    <source>
        <dbReference type="Proteomes" id="UP000309997"/>
    </source>
</evidence>
<evidence type="ECO:0000313" key="1">
    <source>
        <dbReference type="EMBL" id="KAL3577710.1"/>
    </source>
</evidence>
<name>A0ACC4BGP6_POPAL</name>
<comment type="caution">
    <text evidence="1">The sequence shown here is derived from an EMBL/GenBank/DDBJ whole genome shotgun (WGS) entry which is preliminary data.</text>
</comment>
<gene>
    <name evidence="1" type="ORF">D5086_019214</name>
</gene>
<protein>
    <submittedName>
        <fullName evidence="1">Uncharacterized protein</fullName>
    </submittedName>
</protein>